<accession>A0A2N9FIH8</accession>
<gene>
    <name evidence="3" type="ORF">FSB_LOCUS18508</name>
</gene>
<evidence type="ECO:0000256" key="1">
    <source>
        <dbReference type="SAM" id="MobiDB-lite"/>
    </source>
</evidence>
<feature type="region of interest" description="Disordered" evidence="1">
    <location>
        <begin position="94"/>
        <end position="120"/>
    </location>
</feature>
<feature type="compositionally biased region" description="Polar residues" evidence="1">
    <location>
        <begin position="103"/>
        <end position="114"/>
    </location>
</feature>
<proteinExistence type="predicted"/>
<feature type="domain" description="Reverse transcriptase zinc-binding" evidence="2">
    <location>
        <begin position="619"/>
        <end position="695"/>
    </location>
</feature>
<dbReference type="PANTHER" id="PTHR33116:SF78">
    <property type="entry name" value="OS12G0587133 PROTEIN"/>
    <property type="match status" value="1"/>
</dbReference>
<dbReference type="InterPro" id="IPR026960">
    <property type="entry name" value="RVT-Znf"/>
</dbReference>
<organism evidence="3">
    <name type="scientific">Fagus sylvatica</name>
    <name type="common">Beechnut</name>
    <dbReference type="NCBI Taxonomy" id="28930"/>
    <lineage>
        <taxon>Eukaryota</taxon>
        <taxon>Viridiplantae</taxon>
        <taxon>Streptophyta</taxon>
        <taxon>Embryophyta</taxon>
        <taxon>Tracheophyta</taxon>
        <taxon>Spermatophyta</taxon>
        <taxon>Magnoliopsida</taxon>
        <taxon>eudicotyledons</taxon>
        <taxon>Gunneridae</taxon>
        <taxon>Pentapetalae</taxon>
        <taxon>rosids</taxon>
        <taxon>fabids</taxon>
        <taxon>Fagales</taxon>
        <taxon>Fagaceae</taxon>
        <taxon>Fagus</taxon>
    </lineage>
</organism>
<sequence length="794" mass="89681">MGGKRSFRIESKRFDLSLNGQCVEENIVREKDQAFVRTHGENRKTYVSQRCSNDHGRYLDIAECGRGGSRGRVVIPEGRKQSGWRGFGKELQLLLSPDHNNGHGPQQESRQNRSVGDGVEKPWYNGDLVSGEKGLYTYAGVGGTAEFIPPPWSQVGVFPPLVIPNSDEPTPNLVTRLFNGVVGRKTEPTGSQLVSTGLELVLVQNSELMVVQPISMVCPLVEDNPPSTAEPAKIGFYQNPPSDWVVGQIKAFGELVGASYEGYEEEVITLLQKIELRRPQPRARAPSQHRGSQSASRGLRELRGLASLVNYDSKAVCSHGPIIEMSQQCLGLVVGGKSPFRFENMWLKVEGFVDWVGDWWASYSFPGSLSHILARGMNATFLSFIPKKANAIEINFNKSKMAPVDNVPDLDNLATILGCKIVQLPINYLGLPLGAKFKSKTIWDPIVEKMERKLSGWQRMYLSKRGGGGIGEGKKFHLINWHVTTREVHEPHGVILWKHIRKDWGHFARHVHVEVGDGAKTRFWTDIWCGTCSLKDGFPELYRIARNKEALVMDHLHYHNDSVSWDLNFTWHAQDWELDAVASFLELLSSSSVKGYGEDRICWRGSSKEGFQVRNYCKNLLPSAGILVPWKKIWKTNAPLRLAFFFWVVALGCILTTDNLRRRHVIVLDWCCMSKESGESISHLLLHCSAAMEIWSFMFSIFGIQWVMPGGMLDLLSCWGDSCHNIRIRKLWAMVPPCMLWCIWWERNSRSFEGKERNLMEVKGTVLRTLLDWSKAARIVSFSSVLDFLDYCIA</sequence>
<protein>
    <recommendedName>
        <fullName evidence="2">Reverse transcriptase zinc-binding domain-containing protein</fullName>
    </recommendedName>
</protein>
<reference evidence="3" key="1">
    <citation type="submission" date="2018-02" db="EMBL/GenBank/DDBJ databases">
        <authorList>
            <person name="Cohen D.B."/>
            <person name="Kent A.D."/>
        </authorList>
    </citation>
    <scope>NUCLEOTIDE SEQUENCE</scope>
</reference>
<dbReference type="Pfam" id="PF13966">
    <property type="entry name" value="zf-RVT"/>
    <property type="match status" value="1"/>
</dbReference>
<dbReference type="EMBL" id="OIVN01001163">
    <property type="protein sequence ID" value="SPC90626.1"/>
    <property type="molecule type" value="Genomic_DNA"/>
</dbReference>
<dbReference type="PANTHER" id="PTHR33116">
    <property type="entry name" value="REVERSE TRANSCRIPTASE ZINC-BINDING DOMAIN-CONTAINING PROTEIN-RELATED-RELATED"/>
    <property type="match status" value="1"/>
</dbReference>
<dbReference type="AlphaFoldDB" id="A0A2N9FIH8"/>
<evidence type="ECO:0000313" key="3">
    <source>
        <dbReference type="EMBL" id="SPC90626.1"/>
    </source>
</evidence>
<evidence type="ECO:0000259" key="2">
    <source>
        <dbReference type="Pfam" id="PF13966"/>
    </source>
</evidence>
<name>A0A2N9FIH8_FAGSY</name>